<keyword evidence="4" id="KW-1185">Reference proteome</keyword>
<dbReference type="Proteomes" id="UP001236258">
    <property type="component" value="Unassembled WGS sequence"/>
</dbReference>
<keyword evidence="1" id="KW-0472">Membrane</keyword>
<sequence length="227" mass="24481">MKLKPLFTTALTLGLLASSAHATIIDYQSGTRFEVQQVIEFSTGADLHGMNVTACFLDLSCQTVSFNGTLEDPIDGDADVYGAAIGDGWKLSLAGDSFLNDFVFNTTVAVTKLHLNGASGNTVFDAKYIESDTASGTPGSQRGAYFTHISGIEPTEVVYSNEVWFNGNFYYDLYTSMSIYFGLEGATGEMVFFTDTDQARGLQVPAPATLLLMLAGLAALRQRKSRK</sequence>
<feature type="signal peptide" evidence="2">
    <location>
        <begin position="1"/>
        <end position="22"/>
    </location>
</feature>
<evidence type="ECO:0000256" key="1">
    <source>
        <dbReference type="SAM" id="Phobius"/>
    </source>
</evidence>
<evidence type="ECO:0000256" key="2">
    <source>
        <dbReference type="SAM" id="SignalP"/>
    </source>
</evidence>
<organism evidence="3 4">
    <name type="scientific">Alkalimonas delamerensis</name>
    <dbReference type="NCBI Taxonomy" id="265981"/>
    <lineage>
        <taxon>Bacteria</taxon>
        <taxon>Pseudomonadati</taxon>
        <taxon>Pseudomonadota</taxon>
        <taxon>Gammaproteobacteria</taxon>
        <taxon>Alkalimonas</taxon>
    </lineage>
</organism>
<accession>A0ABT9GLW6</accession>
<reference evidence="3 4" key="1">
    <citation type="submission" date="2023-08" db="EMBL/GenBank/DDBJ databases">
        <authorList>
            <person name="Joshi A."/>
            <person name="Thite S."/>
        </authorList>
    </citation>
    <scope>NUCLEOTIDE SEQUENCE [LARGE SCALE GENOMIC DNA]</scope>
    <source>
        <strain evidence="3 4">1E1</strain>
    </source>
</reference>
<feature type="transmembrane region" description="Helical" evidence="1">
    <location>
        <begin position="202"/>
        <end position="220"/>
    </location>
</feature>
<protein>
    <submittedName>
        <fullName evidence="3">PEP-CTERM sorting domain-containing protein</fullName>
    </submittedName>
</protein>
<comment type="caution">
    <text evidence="3">The sequence shown here is derived from an EMBL/GenBank/DDBJ whole genome shotgun (WGS) entry which is preliminary data.</text>
</comment>
<dbReference type="InterPro" id="IPR013424">
    <property type="entry name" value="Ice-binding_C"/>
</dbReference>
<dbReference type="RefSeq" id="WP_305944134.1">
    <property type="nucleotide sequence ID" value="NZ_JAUZVY010000001.1"/>
</dbReference>
<dbReference type="EMBL" id="JAUZVY010000001">
    <property type="protein sequence ID" value="MDP4527961.1"/>
    <property type="molecule type" value="Genomic_DNA"/>
</dbReference>
<evidence type="ECO:0000313" key="4">
    <source>
        <dbReference type="Proteomes" id="UP001236258"/>
    </source>
</evidence>
<evidence type="ECO:0000313" key="3">
    <source>
        <dbReference type="EMBL" id="MDP4527961.1"/>
    </source>
</evidence>
<proteinExistence type="predicted"/>
<dbReference type="NCBIfam" id="TIGR02595">
    <property type="entry name" value="PEP_CTERM"/>
    <property type="match status" value="1"/>
</dbReference>
<keyword evidence="1" id="KW-1133">Transmembrane helix</keyword>
<keyword evidence="1" id="KW-0812">Transmembrane</keyword>
<keyword evidence="2" id="KW-0732">Signal</keyword>
<name>A0ABT9GLW6_9GAMM</name>
<feature type="chain" id="PRO_5047138996" evidence="2">
    <location>
        <begin position="23"/>
        <end position="227"/>
    </location>
</feature>
<gene>
    <name evidence="3" type="ORF">Q3O59_02785</name>
</gene>